<gene>
    <name evidence="2" type="ORF">ARMGADRAFT_1061027</name>
</gene>
<name>A0A2H3E6T6_ARMGA</name>
<accession>A0A2H3E6T6</accession>
<proteinExistence type="predicted"/>
<dbReference type="AlphaFoldDB" id="A0A2H3E6T6"/>
<keyword evidence="1" id="KW-1133">Transmembrane helix</keyword>
<evidence type="ECO:0000313" key="2">
    <source>
        <dbReference type="EMBL" id="PBK96283.1"/>
    </source>
</evidence>
<keyword evidence="1" id="KW-0472">Membrane</keyword>
<keyword evidence="3" id="KW-1185">Reference proteome</keyword>
<dbReference type="EMBL" id="KZ293650">
    <property type="protein sequence ID" value="PBK96283.1"/>
    <property type="molecule type" value="Genomic_DNA"/>
</dbReference>
<evidence type="ECO:0000313" key="3">
    <source>
        <dbReference type="Proteomes" id="UP000217790"/>
    </source>
</evidence>
<dbReference type="InParanoid" id="A0A2H3E6T6"/>
<feature type="transmembrane region" description="Helical" evidence="1">
    <location>
        <begin position="103"/>
        <end position="124"/>
    </location>
</feature>
<protein>
    <submittedName>
        <fullName evidence="2">Uncharacterized protein</fullName>
    </submittedName>
</protein>
<organism evidence="2 3">
    <name type="scientific">Armillaria gallica</name>
    <name type="common">Bulbous honey fungus</name>
    <name type="synonym">Armillaria bulbosa</name>
    <dbReference type="NCBI Taxonomy" id="47427"/>
    <lineage>
        <taxon>Eukaryota</taxon>
        <taxon>Fungi</taxon>
        <taxon>Dikarya</taxon>
        <taxon>Basidiomycota</taxon>
        <taxon>Agaricomycotina</taxon>
        <taxon>Agaricomycetes</taxon>
        <taxon>Agaricomycetidae</taxon>
        <taxon>Agaricales</taxon>
        <taxon>Marasmiineae</taxon>
        <taxon>Physalacriaceae</taxon>
        <taxon>Armillaria</taxon>
    </lineage>
</organism>
<dbReference type="Proteomes" id="UP000217790">
    <property type="component" value="Unassembled WGS sequence"/>
</dbReference>
<sequence length="168" mass="19319">MGSKAKWLPRPMPSRLALPTSRISGYPFYPSFPRLTNSIHRSLSSRLISLVITRIRLTGSISMANGHLYNHFDVTYRMAPGMSTGSYAWDLDGPRPRQQSSRLIFYIPYIPVSPLFSFFFSLFVQLSTYDHQHFIYAVRVSHQFDIAIHVAPIYVGEDPRFLRAALYD</sequence>
<evidence type="ECO:0000256" key="1">
    <source>
        <dbReference type="SAM" id="Phobius"/>
    </source>
</evidence>
<reference evidence="3" key="1">
    <citation type="journal article" date="2017" name="Nat. Ecol. Evol.">
        <title>Genome expansion and lineage-specific genetic innovations in the forest pathogenic fungi Armillaria.</title>
        <authorList>
            <person name="Sipos G."/>
            <person name="Prasanna A.N."/>
            <person name="Walter M.C."/>
            <person name="O'Connor E."/>
            <person name="Balint B."/>
            <person name="Krizsan K."/>
            <person name="Kiss B."/>
            <person name="Hess J."/>
            <person name="Varga T."/>
            <person name="Slot J."/>
            <person name="Riley R."/>
            <person name="Boka B."/>
            <person name="Rigling D."/>
            <person name="Barry K."/>
            <person name="Lee J."/>
            <person name="Mihaltcheva S."/>
            <person name="LaButti K."/>
            <person name="Lipzen A."/>
            <person name="Waldron R."/>
            <person name="Moloney N.M."/>
            <person name="Sperisen C."/>
            <person name="Kredics L."/>
            <person name="Vagvoelgyi C."/>
            <person name="Patrignani A."/>
            <person name="Fitzpatrick D."/>
            <person name="Nagy I."/>
            <person name="Doyle S."/>
            <person name="Anderson J.B."/>
            <person name="Grigoriev I.V."/>
            <person name="Gueldener U."/>
            <person name="Muensterkoetter M."/>
            <person name="Nagy L.G."/>
        </authorList>
    </citation>
    <scope>NUCLEOTIDE SEQUENCE [LARGE SCALE GENOMIC DNA]</scope>
    <source>
        <strain evidence="3">Ar21-2</strain>
    </source>
</reference>
<keyword evidence="1" id="KW-0812">Transmembrane</keyword>